<evidence type="ECO:0000313" key="9">
    <source>
        <dbReference type="EMBL" id="MFC6163804.1"/>
    </source>
</evidence>
<evidence type="ECO:0000256" key="3">
    <source>
        <dbReference type="ARBA" id="ARBA00022729"/>
    </source>
</evidence>
<accession>A0ABW1R3A4</accession>
<dbReference type="Pfam" id="PF06458">
    <property type="entry name" value="MucBP"/>
    <property type="match status" value="8"/>
</dbReference>
<dbReference type="Pfam" id="PF03382">
    <property type="entry name" value="DUF285"/>
    <property type="match status" value="1"/>
</dbReference>
<feature type="transmembrane region" description="Helical" evidence="7">
    <location>
        <begin position="1053"/>
        <end position="1073"/>
    </location>
</feature>
<dbReference type="Pfam" id="PF00746">
    <property type="entry name" value="Gram_pos_anchor"/>
    <property type="match status" value="1"/>
</dbReference>
<sequence length="1076" mass="114773">MIAITVRPVNASTLTELTTTSSVISPPPATPLPTARAVTSLVAPATTADPITGTFGTSPWSLQDGILTIGAGDFASHSGNTSPWNAYSSQITTIDITGPVNFNTNATGIFGNLGNLTAINGLSYINTSKTTIIDELFYADSQLTDLTGIENWQTSNIRSMNRTFFATALVGTLDLSHWDVSSLTNTSMAFSRTGALGDNSERLFKRLDLSGWNFKASKVSLSMFGYQLQVLDLDTSNWENTSHISSMDSMFTVSSLSSIDLSSFDMRHLASSSGGTWRMFTMAWNLKVLKLGPYSKLAGTGLPDVNETNKYTGYWQNIGTGTTNHPNGDQVLTTDQLVSAYDGTKTQATDTFVWQPKAAQPVTVHYVDANDPMTEIQTATKITGAIDDPFTVTPPKIDGYTYQGTQDDAALTGTISGTAQSLTLLYAKQGQVTVHYEDSAGQKLAPSKTMTGDIGSAYTIETPTIEDYNYQSASASLSGNYTTAAQTITLTYTKTIKTGTVTVNYHDEAGHSIATAKKMTGDVGTAFKIDPPTIAGYTYLAGDLAGTYTAADQTVTLTYRQLPTEGQVTVNYLDSAGHVLAEPTTMTGKLGSQYTIEPKKITGYTYHSGDLTGTYTTTSHAVNLIYQKEAAQGTVTVNYADETGRQLAAPTTLTGKVGAAYTIEKKAIDGYTFHQGDLNGTFAETAKTVTLTYRKNAAAKGNVTVNYHDDQGKSLAPTETLSGDVDTPYTISQKIIAGYTYQKATDNLTGTFTATAKTVTLIYQPTTVQQGRVNVKYQSASGQPVATDQTLTGDLDTTYTITPLKITGYQYQQADSPLTGKFSSHTPTVTLTYTPVAADLGQVTANYLDLDGHVIAPLTSLSGALGTAYTTTAKVVAGYTYVKTVGDPTGTFKLQPQVVNYFYQKQAPSNDQRQLTGQDYTMTVNGPAPTVTDFKAKAKDKDGQALTVTLDLSRTNRHKVGTYPVTLSTADGQTLTVKLIVIAATTDGDNDAAGDTINPGKKPGSSTVTSSKPTTTVKPTPLPNKLPAATTSDITNNKKSNTNAELPATGETMTSLAVILGWLGLLSFSFIYFRRH</sequence>
<feature type="region of interest" description="Disordered" evidence="6">
    <location>
        <begin position="990"/>
        <end position="1046"/>
    </location>
</feature>
<evidence type="ECO:0000256" key="1">
    <source>
        <dbReference type="ARBA" id="ARBA00022512"/>
    </source>
</evidence>
<comment type="caution">
    <text evidence="9">The sequence shown here is derived from an EMBL/GenBank/DDBJ whole genome shotgun (WGS) entry which is preliminary data.</text>
</comment>
<feature type="compositionally biased region" description="Polar residues" evidence="6">
    <location>
        <begin position="1029"/>
        <end position="1044"/>
    </location>
</feature>
<evidence type="ECO:0000256" key="6">
    <source>
        <dbReference type="SAM" id="MobiDB-lite"/>
    </source>
</evidence>
<feature type="compositionally biased region" description="Low complexity" evidence="6">
    <location>
        <begin position="990"/>
        <end position="1019"/>
    </location>
</feature>
<dbReference type="EMBL" id="JBHSSD010000013">
    <property type="protein sequence ID" value="MFC6163804.1"/>
    <property type="molecule type" value="Genomic_DNA"/>
</dbReference>
<dbReference type="PROSITE" id="PS50847">
    <property type="entry name" value="GRAM_POS_ANCHORING"/>
    <property type="match status" value="1"/>
</dbReference>
<feature type="domain" description="Gram-positive cocci surface proteins LPxTG" evidence="8">
    <location>
        <begin position="1046"/>
        <end position="1076"/>
    </location>
</feature>
<evidence type="ECO:0000256" key="2">
    <source>
        <dbReference type="ARBA" id="ARBA00022525"/>
    </source>
</evidence>
<keyword evidence="7" id="KW-1133">Transmembrane helix</keyword>
<evidence type="ECO:0000313" key="10">
    <source>
        <dbReference type="Proteomes" id="UP001596253"/>
    </source>
</evidence>
<keyword evidence="3" id="KW-0732">Signal</keyword>
<organism evidence="9 10">
    <name type="scientific">Lactiplantibacillus dongliensis</name>
    <dbReference type="NCBI Taxonomy" id="2559919"/>
    <lineage>
        <taxon>Bacteria</taxon>
        <taxon>Bacillati</taxon>
        <taxon>Bacillota</taxon>
        <taxon>Bacilli</taxon>
        <taxon>Lactobacillales</taxon>
        <taxon>Lactobacillaceae</taxon>
        <taxon>Lactiplantibacillus</taxon>
    </lineage>
</organism>
<keyword evidence="7" id="KW-0812">Transmembrane</keyword>
<proteinExistence type="predicted"/>
<protein>
    <submittedName>
        <fullName evidence="9">MucBP domain-containing protein</fullName>
    </submittedName>
</protein>
<dbReference type="RefSeq" id="WP_171001052.1">
    <property type="nucleotide sequence ID" value="NZ_BJDK01000015.1"/>
</dbReference>
<name>A0ABW1R3A4_9LACO</name>
<dbReference type="InterPro" id="IPR009459">
    <property type="entry name" value="MucBP_dom"/>
</dbReference>
<dbReference type="InterPro" id="IPR005046">
    <property type="entry name" value="DUF285"/>
</dbReference>
<dbReference type="NCBIfam" id="TIGR01167">
    <property type="entry name" value="LPXTG_anchor"/>
    <property type="match status" value="1"/>
</dbReference>
<keyword evidence="10" id="KW-1185">Reference proteome</keyword>
<dbReference type="Gene3D" id="3.10.20.320">
    <property type="entry name" value="Putative peptidoglycan bound protein (lpxtg motif)"/>
    <property type="match status" value="8"/>
</dbReference>
<keyword evidence="7" id="KW-0472">Membrane</keyword>
<evidence type="ECO:0000256" key="4">
    <source>
        <dbReference type="ARBA" id="ARBA00022737"/>
    </source>
</evidence>
<keyword evidence="4" id="KW-0677">Repeat</keyword>
<keyword evidence="5" id="KW-0572">Peptidoglycan-anchor</keyword>
<evidence type="ECO:0000256" key="5">
    <source>
        <dbReference type="ARBA" id="ARBA00023088"/>
    </source>
</evidence>
<evidence type="ECO:0000256" key="7">
    <source>
        <dbReference type="SAM" id="Phobius"/>
    </source>
</evidence>
<keyword evidence="2" id="KW-0964">Secreted</keyword>
<gene>
    <name evidence="9" type="ORF">ACFP3T_03845</name>
</gene>
<dbReference type="InterPro" id="IPR019931">
    <property type="entry name" value="LPXTG_anchor"/>
</dbReference>
<keyword evidence="1" id="KW-0134">Cell wall</keyword>
<dbReference type="Proteomes" id="UP001596253">
    <property type="component" value="Unassembled WGS sequence"/>
</dbReference>
<reference evidence="10" key="1">
    <citation type="journal article" date="2019" name="Int. J. Syst. Evol. Microbiol.">
        <title>The Global Catalogue of Microorganisms (GCM) 10K type strain sequencing project: providing services to taxonomists for standard genome sequencing and annotation.</title>
        <authorList>
            <consortium name="The Broad Institute Genomics Platform"/>
            <consortium name="The Broad Institute Genome Sequencing Center for Infectious Disease"/>
            <person name="Wu L."/>
            <person name="Ma J."/>
        </authorList>
    </citation>
    <scope>NUCLEOTIDE SEQUENCE [LARGE SCALE GENOMIC DNA]</scope>
    <source>
        <strain evidence="10">CCM 8932</strain>
    </source>
</reference>
<evidence type="ECO:0000259" key="8">
    <source>
        <dbReference type="PROSITE" id="PS50847"/>
    </source>
</evidence>